<proteinExistence type="predicted"/>
<dbReference type="InterPro" id="IPR049050">
    <property type="entry name" value="nSTAND3"/>
</dbReference>
<dbReference type="SUPFAM" id="SSF52540">
    <property type="entry name" value="P-loop containing nucleoside triphosphate hydrolases"/>
    <property type="match status" value="1"/>
</dbReference>
<dbReference type="Gene3D" id="3.40.50.300">
    <property type="entry name" value="P-loop containing nucleotide triphosphate hydrolases"/>
    <property type="match status" value="1"/>
</dbReference>
<evidence type="ECO:0000259" key="2">
    <source>
        <dbReference type="Pfam" id="PF20720"/>
    </source>
</evidence>
<dbReference type="Pfam" id="PF18738">
    <property type="entry name" value="HEPN_DZIP3"/>
    <property type="match status" value="1"/>
</dbReference>
<accession>A0A8W8MLQ1</accession>
<dbReference type="InterPro" id="IPR027417">
    <property type="entry name" value="P-loop_NTPase"/>
</dbReference>
<feature type="domain" description="Novel STAND NTPase 3" evidence="2">
    <location>
        <begin position="229"/>
        <end position="379"/>
    </location>
</feature>
<sequence length="659" mass="75742">MATSNYDSTSETTNLARIARIILGPCTDVLRAVLKKEMPPATLSQNLKTFLANLPRHKKPPISKTQQHIVYGGNFSHFDTTLLYFLLRNICSIPEHRLKWGNKPSPTDRSVSANIERIRLIRNDYYGHVASFSLPDPNFINQWNDLFVIVKELESNIGSSTDHQDAVTRLKSCSMDPKVDQNFIDKLLVVEKLQETVENLEQKIEVLENARVPFAIKNISEWKENEKVFLETHSFPSMLNKVRAQSYVTFVGVPGSGKTATARHIALKLQNKGYEILNIKDIKDIETYCDPYNPQVFVIDDVLGKFGLDNAAFSLLSRYEDTLVNPTMSKTKVLMTCRETVYKHETLAESFLCKEDNVVLLHGNELALNDQDKRDLMTKYQLDTNILSQEDLASSSHMFPLLCKLFSTRYSIYGPKFFILPIPCILNELNGMKTLYKLQYASLVLLMANQNKLSEEILESGNSTYNGNIISEKKCRFLKEFKVKTNTESFEFIDALSEMEGTYTKKCESEFTFIHDSMFEIVAYHFGHRCRKLMLQYMSSDYIANYIKVNTFDAHKMEGESKIMPKDDQQHKPEAETNVIDLSIKLTENTLLQMLGERLFKDVENKEIFNVFGNEALKVQSVLQAFMKVMRTKSYSELYSIFLENLKIHDYMSTTFNHG</sequence>
<reference evidence="3" key="1">
    <citation type="submission" date="2022-08" db="UniProtKB">
        <authorList>
            <consortium name="EnsemblMetazoa"/>
        </authorList>
    </citation>
    <scope>IDENTIFICATION</scope>
    <source>
        <strain evidence="3">05x7-T-G4-1.051#20</strain>
    </source>
</reference>
<dbReference type="AlphaFoldDB" id="A0A8W8MLQ1"/>
<evidence type="ECO:0000259" key="1">
    <source>
        <dbReference type="Pfam" id="PF18738"/>
    </source>
</evidence>
<evidence type="ECO:0008006" key="5">
    <source>
        <dbReference type="Google" id="ProtNLM"/>
    </source>
</evidence>
<protein>
    <recommendedName>
        <fullName evidence="5">DZIP3-like HEPN domain-containing protein</fullName>
    </recommendedName>
</protein>
<feature type="domain" description="DZIP3-like HEPN" evidence="1">
    <location>
        <begin position="43"/>
        <end position="181"/>
    </location>
</feature>
<keyword evidence="4" id="KW-1185">Reference proteome</keyword>
<name>A0A8W8MLQ1_MAGGI</name>
<organism evidence="3 4">
    <name type="scientific">Magallana gigas</name>
    <name type="common">Pacific oyster</name>
    <name type="synonym">Crassostrea gigas</name>
    <dbReference type="NCBI Taxonomy" id="29159"/>
    <lineage>
        <taxon>Eukaryota</taxon>
        <taxon>Metazoa</taxon>
        <taxon>Spiralia</taxon>
        <taxon>Lophotrochozoa</taxon>
        <taxon>Mollusca</taxon>
        <taxon>Bivalvia</taxon>
        <taxon>Autobranchia</taxon>
        <taxon>Pteriomorphia</taxon>
        <taxon>Ostreida</taxon>
        <taxon>Ostreoidea</taxon>
        <taxon>Ostreidae</taxon>
        <taxon>Magallana</taxon>
    </lineage>
</organism>
<dbReference type="Proteomes" id="UP000005408">
    <property type="component" value="Unassembled WGS sequence"/>
</dbReference>
<dbReference type="InterPro" id="IPR041249">
    <property type="entry name" value="HEPN_DZIP3"/>
</dbReference>
<evidence type="ECO:0000313" key="4">
    <source>
        <dbReference type="Proteomes" id="UP000005408"/>
    </source>
</evidence>
<evidence type="ECO:0000313" key="3">
    <source>
        <dbReference type="EnsemblMetazoa" id="G33907.1:cds"/>
    </source>
</evidence>
<dbReference type="Pfam" id="PF20720">
    <property type="entry name" value="nSTAND3"/>
    <property type="match status" value="1"/>
</dbReference>
<dbReference type="EnsemblMetazoa" id="G33907.1">
    <property type="protein sequence ID" value="G33907.1:cds"/>
    <property type="gene ID" value="G33907"/>
</dbReference>